<dbReference type="GO" id="GO:0043315">
    <property type="term" value="P:positive regulation of neutrophil degranulation"/>
    <property type="evidence" value="ECO:0007669"/>
    <property type="project" value="TreeGrafter"/>
</dbReference>
<dbReference type="GO" id="GO:0098742">
    <property type="term" value="P:cell-cell adhesion via plasma-membrane adhesion molecules"/>
    <property type="evidence" value="ECO:0007669"/>
    <property type="project" value="TreeGrafter"/>
</dbReference>
<dbReference type="RefSeq" id="XP_023560370.1">
    <property type="nucleotide sequence ID" value="XM_023704602.1"/>
</dbReference>
<keyword evidence="4 6" id="KW-0472">Membrane</keyword>
<keyword evidence="9" id="KW-1185">Reference proteome</keyword>
<keyword evidence="6" id="KW-1133">Transmembrane helix</keyword>
<reference evidence="10" key="1">
    <citation type="submission" date="2025-08" db="UniProtKB">
        <authorList>
            <consortium name="RefSeq"/>
        </authorList>
    </citation>
    <scope>IDENTIFICATION</scope>
</reference>
<feature type="domain" description="UPAR/Ly6" evidence="8">
    <location>
        <begin position="433"/>
        <end position="492"/>
    </location>
</feature>
<dbReference type="GeneID" id="101571021"/>
<dbReference type="OrthoDB" id="9538399at2759"/>
<protein>
    <submittedName>
        <fullName evidence="10">CD177 antigen</fullName>
    </submittedName>
</protein>
<evidence type="ECO:0000256" key="5">
    <source>
        <dbReference type="ARBA" id="ARBA00023180"/>
    </source>
</evidence>
<dbReference type="GO" id="GO:0045217">
    <property type="term" value="P:cell-cell junction maintenance"/>
    <property type="evidence" value="ECO:0007669"/>
    <property type="project" value="TreeGrafter"/>
</dbReference>
<name>A0A6P6DK22_OCTDE</name>
<dbReference type="FunCoup" id="A0A6P6DK22">
    <property type="interactions" value="19"/>
</dbReference>
<dbReference type="InParanoid" id="A0A6P6DK22"/>
<evidence type="ECO:0000256" key="1">
    <source>
        <dbReference type="ARBA" id="ARBA00004236"/>
    </source>
</evidence>
<feature type="transmembrane region" description="Helical" evidence="6">
    <location>
        <begin position="801"/>
        <end position="823"/>
    </location>
</feature>
<dbReference type="Pfam" id="PF00021">
    <property type="entry name" value="UPAR_LY6"/>
    <property type="match status" value="7"/>
</dbReference>
<feature type="chain" id="PRO_5027551381" evidence="7">
    <location>
        <begin position="22"/>
        <end position="828"/>
    </location>
</feature>
<dbReference type="CTD" id="57126"/>
<keyword evidence="3 7" id="KW-0732">Signal</keyword>
<dbReference type="InterPro" id="IPR051899">
    <property type="entry name" value="Fert-Immune_med_protein"/>
</dbReference>
<dbReference type="GO" id="GO:0007159">
    <property type="term" value="P:leukocyte cell-cell adhesion"/>
    <property type="evidence" value="ECO:0007669"/>
    <property type="project" value="TreeGrafter"/>
</dbReference>
<evidence type="ECO:0000256" key="4">
    <source>
        <dbReference type="ARBA" id="ARBA00023136"/>
    </source>
</evidence>
<evidence type="ECO:0000256" key="3">
    <source>
        <dbReference type="ARBA" id="ARBA00022729"/>
    </source>
</evidence>
<dbReference type="GO" id="GO:0044853">
    <property type="term" value="C:plasma membrane raft"/>
    <property type="evidence" value="ECO:0007669"/>
    <property type="project" value="TreeGrafter"/>
</dbReference>
<keyword evidence="6" id="KW-0812">Transmembrane</keyword>
<dbReference type="PANTHER" id="PTHR16529">
    <property type="entry name" value="CD177 ANTIGEN"/>
    <property type="match status" value="1"/>
</dbReference>
<dbReference type="CDD" id="cd23636">
    <property type="entry name" value="TFP_LU_ECD_CD177_rpt2"/>
    <property type="match status" value="3"/>
</dbReference>
<feature type="domain" description="UPAR/Ly6" evidence="8">
    <location>
        <begin position="47"/>
        <end position="112"/>
    </location>
</feature>
<keyword evidence="5" id="KW-0325">Glycoprotein</keyword>
<feature type="domain" description="UPAR/Ly6" evidence="8">
    <location>
        <begin position="708"/>
        <end position="782"/>
    </location>
</feature>
<evidence type="ECO:0000313" key="9">
    <source>
        <dbReference type="Proteomes" id="UP000515203"/>
    </source>
</evidence>
<feature type="domain" description="UPAR/Ly6" evidence="8">
    <location>
        <begin position="320"/>
        <end position="396"/>
    </location>
</feature>
<feature type="domain" description="UPAR/Ly6" evidence="8">
    <location>
        <begin position="130"/>
        <end position="206"/>
    </location>
</feature>
<dbReference type="GO" id="GO:2001044">
    <property type="term" value="P:regulation of integrin-mediated signaling pathway"/>
    <property type="evidence" value="ECO:0007669"/>
    <property type="project" value="TreeGrafter"/>
</dbReference>
<proteinExistence type="predicted"/>
<feature type="domain" description="UPAR/Ly6" evidence="8">
    <location>
        <begin position="513"/>
        <end position="589"/>
    </location>
</feature>
<organism evidence="9 10">
    <name type="scientific">Octodon degus</name>
    <name type="common">Degu</name>
    <name type="synonym">Sciurus degus</name>
    <dbReference type="NCBI Taxonomy" id="10160"/>
    <lineage>
        <taxon>Eukaryota</taxon>
        <taxon>Metazoa</taxon>
        <taxon>Chordata</taxon>
        <taxon>Craniata</taxon>
        <taxon>Vertebrata</taxon>
        <taxon>Euteleostomi</taxon>
        <taxon>Mammalia</taxon>
        <taxon>Eutheria</taxon>
        <taxon>Euarchontoglires</taxon>
        <taxon>Glires</taxon>
        <taxon>Rodentia</taxon>
        <taxon>Hystricomorpha</taxon>
        <taxon>Octodontidae</taxon>
        <taxon>Octodon</taxon>
    </lineage>
</organism>
<dbReference type="CDD" id="cd23637">
    <property type="entry name" value="TFP_LU_ECD_CD177_rpt4"/>
    <property type="match status" value="1"/>
</dbReference>
<dbReference type="Gene3D" id="2.10.60.10">
    <property type="entry name" value="CD59"/>
    <property type="match status" value="1"/>
</dbReference>
<keyword evidence="2" id="KW-1003">Cell membrane</keyword>
<dbReference type="PANTHER" id="PTHR16529:SF8">
    <property type="entry name" value="CD177 ANTIGEN"/>
    <property type="match status" value="1"/>
</dbReference>
<evidence type="ECO:0000256" key="7">
    <source>
        <dbReference type="SAM" id="SignalP"/>
    </source>
</evidence>
<dbReference type="CDD" id="cd23623">
    <property type="entry name" value="TFP_LU_ECD_CD177_rpt1"/>
    <property type="match status" value="3"/>
</dbReference>
<feature type="domain" description="UPAR/Ly6" evidence="8">
    <location>
        <begin position="237"/>
        <end position="302"/>
    </location>
</feature>
<accession>A0A6P6DK22</accession>
<sequence>MSPAPLLAFLGATFLLPGVQALSCNRGALEGVRNASELPLEWTTSTETCEIGKGCQETLVLIRNGPQISLILTKGCTEEKDQEPRITEHRAGPGLSIISYTRVCRHRDFCNDLSDTEPLGGPPSATVPGTLKCPVCLSKDVCSENAPQQICPAGSTHCYDGVLRLRGGRIITNLRVQGCMPQPGCNLLNGTQTIGPIDVSEKCASRSGLQTLDCQWGFIETVRNISELPLRWTATDTTCERGEGCRETLMLVKNGPQVSIILTKGCTEEEDHEARITEHRAGPGLSIISYSQVCRHRDFCNDLSTTAPLGGPPSATVPGTLLCPLCSSKDGCPENPPQQICPAGYTHCYNGVLKLRGEGIATILSVQGCLPQPGCNLLNGTQKIGSMDVSENCNPKSDVQPLECKRGALETIRDVSTLPLYWTTGWEICAIGEGCQETVVLIVNGAQVDVVLTKGCTKAEDQEPRVTWHRTGPGLSVVSYTHVCRHRDFCNDLSTTETFWTMPPSTGARVPGTLLCPLCLSKDDCPENPPQQICPAGYTHCYNGVVRLREERLATNLRVQGCLPQSGCNLLNGTQIVGSVNLSEDCESKTGIVTCHRGSMLKIKRNLAEEPVEWEANSQQVCNPGEVCQETLLLIDPAPGQKSLLLGSKGCSYPSTQSAPAVSTYSNFPGILVASYAQFCSSNLCNTASDTSVLLSSLSRPAAPVLGELQCPVCVQFGGSCAHDSTQITCPNETTHCYKGDIDTRGGGISATFSIQGCMPESSRSLLKNVQKIGIFSVKEYIGEKTKDTIVITHSGAHAPYLAWIVYLGPFIALWYGGFLLYAKSIFP</sequence>
<dbReference type="AlphaFoldDB" id="A0A6P6DK22"/>
<dbReference type="Proteomes" id="UP000515203">
    <property type="component" value="Unplaced"/>
</dbReference>
<evidence type="ECO:0000259" key="8">
    <source>
        <dbReference type="Pfam" id="PF00021"/>
    </source>
</evidence>
<feature type="signal peptide" evidence="7">
    <location>
        <begin position="1"/>
        <end position="21"/>
    </location>
</feature>
<dbReference type="InterPro" id="IPR045860">
    <property type="entry name" value="Snake_toxin-like_sf"/>
</dbReference>
<evidence type="ECO:0000313" key="10">
    <source>
        <dbReference type="RefSeq" id="XP_023560370.1"/>
    </source>
</evidence>
<dbReference type="InterPro" id="IPR016054">
    <property type="entry name" value="LY6_UPA_recep-like"/>
</dbReference>
<dbReference type="CDD" id="cd23624">
    <property type="entry name" value="TFP_LU_ECD_CD177_rpt3"/>
    <property type="match status" value="1"/>
</dbReference>
<gene>
    <name evidence="10" type="primary">Cd177</name>
</gene>
<evidence type="ECO:0000256" key="6">
    <source>
        <dbReference type="SAM" id="Phobius"/>
    </source>
</evidence>
<comment type="subcellular location">
    <subcellularLocation>
        <location evidence="1">Cell membrane</location>
    </subcellularLocation>
</comment>
<evidence type="ECO:0000256" key="2">
    <source>
        <dbReference type="ARBA" id="ARBA00022475"/>
    </source>
</evidence>